<comment type="subcellular location">
    <subcellularLocation>
        <location evidence="2">Endomembrane system</location>
    </subcellularLocation>
    <subcellularLocation>
        <location evidence="1">Membrane</location>
        <topology evidence="1">Multi-pass membrane protein</topology>
    </subcellularLocation>
</comment>
<dbReference type="Proteomes" id="UP001482455">
    <property type="component" value="Unassembled WGS sequence"/>
</dbReference>
<keyword evidence="5 10" id="KW-1133">Transmembrane helix</keyword>
<feature type="transmembrane region" description="Helical" evidence="10">
    <location>
        <begin position="68"/>
        <end position="93"/>
    </location>
</feature>
<dbReference type="Pfam" id="PF03547">
    <property type="entry name" value="Mem_trans"/>
    <property type="match status" value="1"/>
</dbReference>
<evidence type="ECO:0000256" key="5">
    <source>
        <dbReference type="ARBA" id="ARBA00022989"/>
    </source>
</evidence>
<dbReference type="AlphaFoldDB" id="A0AAW3APG9"/>
<evidence type="ECO:0000256" key="8">
    <source>
        <dbReference type="ARBA" id="ARBA00025752"/>
    </source>
</evidence>
<feature type="compositionally biased region" description="Polar residues" evidence="9">
    <location>
        <begin position="304"/>
        <end position="313"/>
    </location>
</feature>
<dbReference type="GO" id="GO:0055085">
    <property type="term" value="P:transmembrane transport"/>
    <property type="evidence" value="ECO:0007669"/>
    <property type="project" value="InterPro"/>
</dbReference>
<feature type="transmembrane region" description="Helical" evidence="10">
    <location>
        <begin position="732"/>
        <end position="753"/>
    </location>
</feature>
<comment type="caution">
    <text evidence="11">The sequence shown here is derived from an EMBL/GenBank/DDBJ whole genome shotgun (WGS) entry which is preliminary data.</text>
</comment>
<keyword evidence="6 10" id="KW-0472">Membrane</keyword>
<organism evidence="11 12">
    <name type="scientific">Leishmania utingensis</name>
    <dbReference type="NCBI Taxonomy" id="653362"/>
    <lineage>
        <taxon>Eukaryota</taxon>
        <taxon>Discoba</taxon>
        <taxon>Euglenozoa</taxon>
        <taxon>Kinetoplastea</taxon>
        <taxon>Metakinetoplastina</taxon>
        <taxon>Trypanosomatida</taxon>
        <taxon>Trypanosomatidae</taxon>
        <taxon>Leishmaniinae</taxon>
        <taxon>Leishmania</taxon>
    </lineage>
</organism>
<dbReference type="PANTHER" id="PTHR31651:SF33">
    <property type="entry name" value="PROTEIN PIN-LIKES 1"/>
    <property type="match status" value="1"/>
</dbReference>
<keyword evidence="12" id="KW-1185">Reference proteome</keyword>
<feature type="region of interest" description="Disordered" evidence="9">
    <location>
        <begin position="125"/>
        <end position="146"/>
    </location>
</feature>
<dbReference type="InterPro" id="IPR045033">
    <property type="entry name" value="PILS1/3/4/5/7"/>
</dbReference>
<dbReference type="PANTHER" id="PTHR31651">
    <property type="match status" value="1"/>
</dbReference>
<name>A0AAW3APG9_9TRYP</name>
<dbReference type="GO" id="GO:0012505">
    <property type="term" value="C:endomembrane system"/>
    <property type="evidence" value="ECO:0007669"/>
    <property type="project" value="UniProtKB-SubCell"/>
</dbReference>
<evidence type="ECO:0000256" key="10">
    <source>
        <dbReference type="SAM" id="Phobius"/>
    </source>
</evidence>
<feature type="transmembrane region" description="Helical" evidence="10">
    <location>
        <begin position="6"/>
        <end position="26"/>
    </location>
</feature>
<evidence type="ECO:0000256" key="3">
    <source>
        <dbReference type="ARBA" id="ARBA00022448"/>
    </source>
</evidence>
<feature type="transmembrane region" description="Helical" evidence="10">
    <location>
        <begin position="698"/>
        <end position="720"/>
    </location>
</feature>
<accession>A0AAW3APG9</accession>
<proteinExistence type="inferred from homology"/>
<evidence type="ECO:0000313" key="12">
    <source>
        <dbReference type="Proteomes" id="UP001482455"/>
    </source>
</evidence>
<evidence type="ECO:0000256" key="6">
    <source>
        <dbReference type="ARBA" id="ARBA00023136"/>
    </source>
</evidence>
<protein>
    <submittedName>
        <fullName evidence="11">Membrane transport protein</fullName>
    </submittedName>
</protein>
<evidence type="ECO:0000256" key="2">
    <source>
        <dbReference type="ARBA" id="ARBA00004308"/>
    </source>
</evidence>
<evidence type="ECO:0000313" key="11">
    <source>
        <dbReference type="EMBL" id="KAL0510372.1"/>
    </source>
</evidence>
<gene>
    <name evidence="11" type="ORF">Q4I30_002488</name>
</gene>
<dbReference type="EMBL" id="JBAMZL010000017">
    <property type="protein sequence ID" value="KAL0510372.1"/>
    <property type="molecule type" value="Genomic_DNA"/>
</dbReference>
<evidence type="ECO:0000256" key="1">
    <source>
        <dbReference type="ARBA" id="ARBA00004141"/>
    </source>
</evidence>
<feature type="compositionally biased region" description="Basic and acidic residues" evidence="9">
    <location>
        <begin position="349"/>
        <end position="358"/>
    </location>
</feature>
<feature type="transmembrane region" description="Helical" evidence="10">
    <location>
        <begin position="655"/>
        <end position="678"/>
    </location>
</feature>
<feature type="transmembrane region" description="Helical" evidence="10">
    <location>
        <begin position="508"/>
        <end position="528"/>
    </location>
</feature>
<feature type="transmembrane region" description="Helical" evidence="10">
    <location>
        <begin position="38"/>
        <end position="56"/>
    </location>
</feature>
<keyword evidence="4 10" id="KW-0812">Transmembrane</keyword>
<sequence length="756" mass="82744">MNILGVTFIAVSKVIVAVLVGVFTTSSIPHSAKTLRDFAYLISTILLTSLTLSNTAKSIDLDVLFRCSILILFSLFSIACGLLWGVLFGLVFFRPNPKYSGIPPELRKDVRLDLLYDRVAAEGADHHGGPLSSSATTHPGSKKKKKRRVPYVAVVLSEHFREAGVNESEIVNALEVTDERQEDYGGYNYASWVACSTQNGVTLPLSLMLNVASSVPYIDKEHTAAYIFVFSISYLLYLWSACPIFVEAGQKSVTKQRLIREILQKHKRMMSRCDATTQTLSLPVKYVPENDEDSAEDVRVDGSATGTRQTSSLEPQCTRFIQPLAASAAAASGSIECSDNTSALEAGDEATRDARDTRVSVRADSATYTLDPITPLQNSFTQTDRKLTRAGGNRAGAEVIFNTPGTPTPADLMAAECAYTMASAVQLPYDWAAAGFIRVKYESEIKALKKKSISEKVQHLGRGTWGLIKKAMTSPPFLATVLGIVIGIIPPVRRLFAGGPLEMVMDAIALIGEGSIPASLLLLGANLVGSSSTSESELSKLTQVRLRHAEQNTEYPLHPEVLRLLGEDATYARWYDEQHIDIEFDMHRSFSLHMLMQGGPLPASTMASHANAASVAPMTEYGDEEGGGEGVGAKKKRTFMGGVRRTLSLRGIRPTFVWGVITFRMLISPTLSFFLLAFLIKTMPFLFGGRGTLDKTLIMVLMVELAAPTAINSTLLFNAYQFMMYPWAKMLFLQYILCIMSMVMWTTIGLSYVSSL</sequence>
<feature type="region of interest" description="Disordered" evidence="9">
    <location>
        <begin position="339"/>
        <end position="358"/>
    </location>
</feature>
<feature type="region of interest" description="Disordered" evidence="9">
    <location>
        <begin position="291"/>
        <end position="313"/>
    </location>
</feature>
<evidence type="ECO:0000256" key="9">
    <source>
        <dbReference type="SAM" id="MobiDB-lite"/>
    </source>
</evidence>
<feature type="transmembrane region" description="Helical" evidence="10">
    <location>
        <begin position="224"/>
        <end position="246"/>
    </location>
</feature>
<reference evidence="11 12" key="1">
    <citation type="submission" date="2024-02" db="EMBL/GenBank/DDBJ databases">
        <title>FIRST GENOME SEQUENCES OF Leishmania (Viannia) shawi, Leishmania (Viannia) lindenbergi AND Leishmania (Viannia) utingensis.</title>
        <authorList>
            <person name="Resadore F."/>
            <person name="Custodio M.G.F."/>
            <person name="Boite M.C."/>
            <person name="Cupolillo E."/>
            <person name="Ferreira G.E.M."/>
        </authorList>
    </citation>
    <scope>NUCLEOTIDE SEQUENCE [LARGE SCALE GENOMIC DNA]</scope>
    <source>
        <strain evidence="11 12">ITUB/BR/1977/M4964</strain>
    </source>
</reference>
<keyword evidence="3" id="KW-0813">Transport</keyword>
<dbReference type="InterPro" id="IPR004776">
    <property type="entry name" value="Mem_transp_PIN-like"/>
</dbReference>
<evidence type="ECO:0000256" key="4">
    <source>
        <dbReference type="ARBA" id="ARBA00022692"/>
    </source>
</evidence>
<comment type="function">
    <text evidence="7">Involved in cellular auxin homeostasis by regulating auxin metabolism. Regulates intracellular auxin accumulation at the endoplasmic reticulum and thus auxin availability for nuclear auxin signaling.</text>
</comment>
<evidence type="ECO:0000256" key="7">
    <source>
        <dbReference type="ARBA" id="ARBA00025100"/>
    </source>
</evidence>
<comment type="similarity">
    <text evidence="8">Belongs to the auxin efflux carrier (TC 2.A.69.2) family.</text>
</comment>
<feature type="transmembrane region" description="Helical" evidence="10">
    <location>
        <begin position="477"/>
        <end position="496"/>
    </location>
</feature>
<dbReference type="GO" id="GO:0016020">
    <property type="term" value="C:membrane"/>
    <property type="evidence" value="ECO:0007669"/>
    <property type="project" value="UniProtKB-SubCell"/>
</dbReference>